<evidence type="ECO:0000259" key="1">
    <source>
        <dbReference type="Pfam" id="PF01464"/>
    </source>
</evidence>
<protein>
    <recommendedName>
        <fullName evidence="1">Transglycosylase SLT domain-containing protein</fullName>
    </recommendedName>
</protein>
<accession>V5YT03</accession>
<evidence type="ECO:0000313" key="2">
    <source>
        <dbReference type="EMBL" id="BAO20710.1"/>
    </source>
</evidence>
<dbReference type="EMBL" id="AB775549">
    <property type="protein sequence ID" value="BAO20710.1"/>
    <property type="molecule type" value="Genomic_DNA"/>
</dbReference>
<dbReference type="Proteomes" id="UP000203191">
    <property type="component" value="Segment"/>
</dbReference>
<dbReference type="GeneID" id="17825035"/>
<dbReference type="KEGG" id="vg:17825035"/>
<evidence type="ECO:0000313" key="3">
    <source>
        <dbReference type="Proteomes" id="UP000203191"/>
    </source>
</evidence>
<dbReference type="InterPro" id="IPR023346">
    <property type="entry name" value="Lysozyme-like_dom_sf"/>
</dbReference>
<sequence>MTRQERYAQVKAAGTPYDADIQRAAEANGVSYDFLHKQLWFESEFNPKAKSPTGPRGIGQFTKATGNAYGLVTDEDFNDPLKSIDAAARHMKDILTSTKGDYLKAALAYNQGGGRLGRPQLAALDAGDTSQITHEGMNYMRNLRDVAGESPFSSLLDSQGAVTNPGITPKSDAVEFDQAMQGITADIKTVRGATPELGNMNVKGEQRDIYRKNFAEAEFDVKGAPKGWFEGTGQVVESELATGTLGQLFRNATLSTFDPMEGYDTPDTSAWGDPEFDAMRNAGVSPQFYPFIFDHTRGNKNRIAEAITLAKQNMEYEKKARAQSTSAQIVGGFVGAGVDPFTYMPLPGVTGATLFSKVVTGAAASGVTAMASEGLREASTGIEAHYGTALVAGALIGGGLTALTSRIRAAAEPEQRLDMWDNDLESVLARHGEAALPNDFHAASMRLEARETARQGDFEDPSRMHWQPHETVEEVAGVRFTRVPNEEGAVRLQDGSVLSAGNPLNPLTIEAFQNAERAAPGLSMGGFTEIGYTLTRSENPEVRGIGAQLFRSTTGTESGSHGKFGATAADIVERQMAQDHVSYNNIVSTLHETIKDPRYAAMPGGREVQMESAYRRVTEALEDRTGSKKAQLSSAERALMDTVDAHYSRKLEALQNPAQFGNHRATSVLGATRHEGAYVPNVYDDAVKQMWIRRMGSPEDLQEAIIQSWLASYASRAHVKARVDRMIVEANPGTPMTPEGIQRAVEDYARNKAYGISHTQDFNRSHLVDDQVNGLVGAENNNFLEGRHLFDSDMPIPLVGGAEFSVNDLRSFDLTSITPGYDRRVNGDIGIMGATGQSTEALKDRIVAMGVGNESRKEYAALQDAVKLLTGRARRDPDGVMATIARSLTDMSFLAKNAYMGIQGITETAALVTKGHTAMLLKGVPFLNQMMTVGSKATPEFLADMHGLVFGRELDNLIRPKRADIVMRLRDHADASPAMAQAVGSLKWATGEMAARWPLTRFLTESSNYIADAGRQGVLKELVDMAHGTPSKMGKKLFDQKRLKSMSLTQDQYEGMLDLVRSATTVKNGRVEITDRAAFQSDPRSMDIWRLGDKIADETILRPHKLSSQDTEAYGAGVKMAMQFKNFTMRSMNARAIRAYHDTTKNGRAADSVMQAIISTGMAGAMYTAMAYVRSTGMPDKDRDAYLKQAVNPTMFAYSALSRGSHIGAPLGLANMVMAPLGLDQARMVRTSITPRPKAEREKGAVQYGASKDDRVQDFLSGVLDQVPAASWALGVGQAVHSAAGASATTDRAGDQAYMNSFYNGLRGVIPNDPATQYLFMKIMESEGIQAR</sequence>
<reference evidence="3" key="1">
    <citation type="journal article" date="2015" name="J Appl Environ Microbiol">
        <title>Complete Genome Sequence Analysis of Two Pseudomonas plecoglossicida Phages, Potential Therapeutic Agents.</title>
        <authorList>
            <person name="Kawato Y."/>
            <person name="Yasuike M."/>
            <person name="Nakamura Y."/>
            <person name="Shigenobu Y."/>
            <person name="Fujiwara A."/>
            <person name="Sano M."/>
            <person name="Nakai T."/>
        </authorList>
    </citation>
    <scope>NUCLEOTIDE SEQUENCE [LARGE SCALE GENOMIC DNA]</scope>
</reference>
<keyword evidence="3" id="KW-1185">Reference proteome</keyword>
<organism evidence="2 3">
    <name type="scientific">Pseudomonas phage PPpW-4</name>
    <dbReference type="NCBI Taxonomy" id="1279083"/>
    <lineage>
        <taxon>Viruses</taxon>
        <taxon>Duplodnaviria</taxon>
        <taxon>Heunggongvirae</taxon>
        <taxon>Uroviricota</taxon>
        <taxon>Caudoviricetes</taxon>
        <taxon>Autographivirales</taxon>
        <taxon>Autotranscriptaviridae</taxon>
        <taxon>Studiervirinae</taxon>
        <taxon>Phutvirus</taxon>
        <taxon>Phutvirus PPpW4</taxon>
    </lineage>
</organism>
<dbReference type="Gene3D" id="1.10.530.10">
    <property type="match status" value="1"/>
</dbReference>
<dbReference type="PANTHER" id="PTHR37423:SF2">
    <property type="entry name" value="MEMBRANE-BOUND LYTIC MUREIN TRANSGLYCOSYLASE C"/>
    <property type="match status" value="1"/>
</dbReference>
<dbReference type="InterPro" id="IPR008258">
    <property type="entry name" value="Transglycosylase_SLT_dom_1"/>
</dbReference>
<dbReference type="RefSeq" id="YP_008873170.1">
    <property type="nucleotide sequence ID" value="NC_023005.1"/>
</dbReference>
<dbReference type="PANTHER" id="PTHR37423">
    <property type="entry name" value="SOLUBLE LYTIC MUREIN TRANSGLYCOSYLASE-RELATED"/>
    <property type="match status" value="1"/>
</dbReference>
<name>V5YT03_9CAUD</name>
<feature type="domain" description="Transglycosylase SLT" evidence="1">
    <location>
        <begin position="21"/>
        <end position="120"/>
    </location>
</feature>
<dbReference type="SUPFAM" id="SSF53955">
    <property type="entry name" value="Lysozyme-like"/>
    <property type="match status" value="1"/>
</dbReference>
<proteinExistence type="predicted"/>
<dbReference type="Pfam" id="PF01464">
    <property type="entry name" value="SLT"/>
    <property type="match status" value="1"/>
</dbReference>